<protein>
    <submittedName>
        <fullName evidence="4">Pyrimidine-specific ribonucleoside hydrolase RihA</fullName>
    </submittedName>
</protein>
<keyword evidence="2" id="KW-0326">Glycosidase</keyword>
<reference evidence="4 5" key="1">
    <citation type="journal article" date="2020" name="Int. J. Syst. Evol. Microbiol.">
        <title>Reclassification of Streptomyces castelarensis and Streptomyces sporoclivatus as later heterotypic synonyms of Streptomyces antimycoticus.</title>
        <authorList>
            <person name="Komaki H."/>
            <person name="Tamura T."/>
        </authorList>
    </citation>
    <scope>NUCLEOTIDE SEQUENCE [LARGE SCALE GENOMIC DNA]</scope>
    <source>
        <strain evidence="4 5">NBRC 13459</strain>
    </source>
</reference>
<dbReference type="PANTHER" id="PTHR12304:SF4">
    <property type="entry name" value="URIDINE NUCLEOSIDASE"/>
    <property type="match status" value="1"/>
</dbReference>
<keyword evidence="5" id="KW-1185">Reference proteome</keyword>
<organism evidence="4 5">
    <name type="scientific">Streptomyces violaceusniger</name>
    <dbReference type="NCBI Taxonomy" id="68280"/>
    <lineage>
        <taxon>Bacteria</taxon>
        <taxon>Bacillati</taxon>
        <taxon>Actinomycetota</taxon>
        <taxon>Actinomycetes</taxon>
        <taxon>Kitasatosporales</taxon>
        <taxon>Streptomycetaceae</taxon>
        <taxon>Streptomyces</taxon>
        <taxon>Streptomyces violaceusniger group</taxon>
    </lineage>
</organism>
<feature type="domain" description="Inosine/uridine-preferring nucleoside hydrolase" evidence="3">
    <location>
        <begin position="8"/>
        <end position="307"/>
    </location>
</feature>
<dbReference type="OrthoDB" id="9797882at2"/>
<evidence type="ECO:0000256" key="1">
    <source>
        <dbReference type="ARBA" id="ARBA00022801"/>
    </source>
</evidence>
<proteinExistence type="predicted"/>
<comment type="caution">
    <text evidence="4">The sequence shown here is derived from an EMBL/GenBank/DDBJ whole genome shotgun (WGS) entry which is preliminary data.</text>
</comment>
<name>A0A4D4LFS6_STRVO</name>
<dbReference type="InterPro" id="IPR036452">
    <property type="entry name" value="Ribo_hydro-like"/>
</dbReference>
<dbReference type="AlphaFoldDB" id="A0A4D4LFS6"/>
<dbReference type="Gene3D" id="3.90.245.10">
    <property type="entry name" value="Ribonucleoside hydrolase-like"/>
    <property type="match status" value="1"/>
</dbReference>
<evidence type="ECO:0000256" key="2">
    <source>
        <dbReference type="ARBA" id="ARBA00023295"/>
    </source>
</evidence>
<accession>A0A4D4LFS6</accession>
<gene>
    <name evidence="4" type="primary">rihA</name>
    <name evidence="4" type="ORF">SVIO_086030</name>
</gene>
<dbReference type="Pfam" id="PF01156">
    <property type="entry name" value="IU_nuc_hydro"/>
    <property type="match status" value="1"/>
</dbReference>
<dbReference type="RefSeq" id="WP_137980292.1">
    <property type="nucleotide sequence ID" value="NZ_BAAASO010000024.1"/>
</dbReference>
<dbReference type="SUPFAM" id="SSF53590">
    <property type="entry name" value="Nucleoside hydrolase"/>
    <property type="match status" value="1"/>
</dbReference>
<sequence>MSQAAHRVIIDCDPGIDDAIALLLAYASPELDVVGVTTVAGNVGLDQVVDNALRLCDLIGGAAAATPVLRGHAGPLARALRHPDEPVHGAYGLGGVELPTPTRAAHPGHAVDWMAERIRVGAPQEITLIATAPLTNVAALLHTHPDVRERLAEIVIMGGAAFAPGNTTPAAEFNFHADPEAARYVAEAGVPLRIVGLDVTRKALTPLADAEALIADGAPATSAAGRMLSHLIERYARRHAVRACAVHDALAVAAAIRPDLLQWTEAWVTVECAGEFTRGALVADVHGRTGLPSNAKVATGVDAEAFRAFLMSRLRDRYGAHTAPAPSAPVRSAAVSGAAVSGAAVRSAAAPGASA</sequence>
<dbReference type="EMBL" id="BJHW01000001">
    <property type="protein sequence ID" value="GDY57980.1"/>
    <property type="molecule type" value="Genomic_DNA"/>
</dbReference>
<dbReference type="PANTHER" id="PTHR12304">
    <property type="entry name" value="INOSINE-URIDINE PREFERRING NUCLEOSIDE HYDROLASE"/>
    <property type="match status" value="1"/>
</dbReference>
<dbReference type="Proteomes" id="UP000301309">
    <property type="component" value="Unassembled WGS sequence"/>
</dbReference>
<dbReference type="GO" id="GO:0045437">
    <property type="term" value="F:uridine nucleosidase activity"/>
    <property type="evidence" value="ECO:0007669"/>
    <property type="project" value="UniProtKB-ARBA"/>
</dbReference>
<dbReference type="CDD" id="cd02651">
    <property type="entry name" value="nuc_hydro_IU_UC_XIUA"/>
    <property type="match status" value="1"/>
</dbReference>
<dbReference type="GO" id="GO:0006152">
    <property type="term" value="P:purine nucleoside catabolic process"/>
    <property type="evidence" value="ECO:0007669"/>
    <property type="project" value="TreeGrafter"/>
</dbReference>
<evidence type="ECO:0000259" key="3">
    <source>
        <dbReference type="Pfam" id="PF01156"/>
    </source>
</evidence>
<evidence type="ECO:0000313" key="5">
    <source>
        <dbReference type="Proteomes" id="UP000301309"/>
    </source>
</evidence>
<keyword evidence="1 4" id="KW-0378">Hydrolase</keyword>
<dbReference type="InterPro" id="IPR001910">
    <property type="entry name" value="Inosine/uridine_hydrolase_dom"/>
</dbReference>
<dbReference type="InterPro" id="IPR023186">
    <property type="entry name" value="IUNH"/>
</dbReference>
<evidence type="ECO:0000313" key="4">
    <source>
        <dbReference type="EMBL" id="GDY57980.1"/>
    </source>
</evidence>
<dbReference type="InterPro" id="IPR015910">
    <property type="entry name" value="I/U_nuclsd_hydro_CS"/>
</dbReference>
<dbReference type="GO" id="GO:0008477">
    <property type="term" value="F:purine nucleosidase activity"/>
    <property type="evidence" value="ECO:0007669"/>
    <property type="project" value="TreeGrafter"/>
</dbReference>
<dbReference type="PROSITE" id="PS01247">
    <property type="entry name" value="IUNH"/>
    <property type="match status" value="1"/>
</dbReference>
<dbReference type="GO" id="GO:0005829">
    <property type="term" value="C:cytosol"/>
    <property type="evidence" value="ECO:0007669"/>
    <property type="project" value="TreeGrafter"/>
</dbReference>